<dbReference type="PANTHER" id="PTHR46558">
    <property type="entry name" value="TRACRIPTIONAL REGULATORY PROTEIN-RELATED-RELATED"/>
    <property type="match status" value="1"/>
</dbReference>
<dbReference type="CDD" id="cd00093">
    <property type="entry name" value="HTH_XRE"/>
    <property type="match status" value="1"/>
</dbReference>
<gene>
    <name evidence="3" type="ORF">SAMN04487861_13912</name>
</gene>
<dbReference type="Proteomes" id="UP000183639">
    <property type="component" value="Unassembled WGS sequence"/>
</dbReference>
<dbReference type="Gene3D" id="1.10.260.40">
    <property type="entry name" value="lambda repressor-like DNA-binding domains"/>
    <property type="match status" value="1"/>
</dbReference>
<accession>A0A1I3I6U9</accession>
<dbReference type="PANTHER" id="PTHR46558:SF11">
    <property type="entry name" value="HTH-TYPE TRANSCRIPTIONAL REGULATOR XRE"/>
    <property type="match status" value="1"/>
</dbReference>
<dbReference type="OrthoDB" id="1701947at2"/>
<dbReference type="InterPro" id="IPR010982">
    <property type="entry name" value="Lambda_DNA-bd_dom_sf"/>
</dbReference>
<dbReference type="AlphaFoldDB" id="A0A1I3I6U9"/>
<evidence type="ECO:0000313" key="4">
    <source>
        <dbReference type="Proteomes" id="UP000183639"/>
    </source>
</evidence>
<dbReference type="SUPFAM" id="SSF47413">
    <property type="entry name" value="lambda repressor-like DNA-binding domains"/>
    <property type="match status" value="1"/>
</dbReference>
<evidence type="ECO:0000259" key="2">
    <source>
        <dbReference type="PROSITE" id="PS50943"/>
    </source>
</evidence>
<keyword evidence="1 3" id="KW-0238">DNA-binding</keyword>
<name>A0A1I3I6U9_SELRU</name>
<dbReference type="InterPro" id="IPR001387">
    <property type="entry name" value="Cro/C1-type_HTH"/>
</dbReference>
<feature type="domain" description="HTH cro/C1-type" evidence="2">
    <location>
        <begin position="49"/>
        <end position="103"/>
    </location>
</feature>
<dbReference type="Pfam" id="PF01381">
    <property type="entry name" value="HTH_3"/>
    <property type="match status" value="1"/>
</dbReference>
<sequence>MNNDKTIDPSNLTGQPADIAARCPDLKDRLAGLASQRAKDEENIFPLRLKMLRQELNLTQNELAEILGVPMRTYANWEQGRSFPSIERLPHIAAFFDVTVDYLLGVNRDTVNHRVMDQLAILTPEQRKAVELVLVSMKKEAE</sequence>
<dbReference type="EMBL" id="FOQK01000039">
    <property type="protein sequence ID" value="SFI43619.1"/>
    <property type="molecule type" value="Genomic_DNA"/>
</dbReference>
<evidence type="ECO:0000313" key="3">
    <source>
        <dbReference type="EMBL" id="SFI43619.1"/>
    </source>
</evidence>
<evidence type="ECO:0000256" key="1">
    <source>
        <dbReference type="ARBA" id="ARBA00023125"/>
    </source>
</evidence>
<reference evidence="3 4" key="1">
    <citation type="submission" date="2016-10" db="EMBL/GenBank/DDBJ databases">
        <authorList>
            <person name="de Groot N.N."/>
        </authorList>
    </citation>
    <scope>NUCLEOTIDE SEQUENCE [LARGE SCALE GENOMIC DNA]</scope>
    <source>
        <strain evidence="3 4">Z108</strain>
    </source>
</reference>
<protein>
    <submittedName>
        <fullName evidence="3">DNA-binding transcriptional regulator, XRE-family HTH domain</fullName>
    </submittedName>
</protein>
<dbReference type="GO" id="GO:0003677">
    <property type="term" value="F:DNA binding"/>
    <property type="evidence" value="ECO:0007669"/>
    <property type="project" value="UniProtKB-KW"/>
</dbReference>
<dbReference type="RefSeq" id="WP_075445808.1">
    <property type="nucleotide sequence ID" value="NZ_FOQK01000039.1"/>
</dbReference>
<dbReference type="SMART" id="SM00530">
    <property type="entry name" value="HTH_XRE"/>
    <property type="match status" value="1"/>
</dbReference>
<dbReference type="PROSITE" id="PS50943">
    <property type="entry name" value="HTH_CROC1"/>
    <property type="match status" value="1"/>
</dbReference>
<proteinExistence type="predicted"/>
<organism evidence="3 4">
    <name type="scientific">Selenomonas ruminantium</name>
    <dbReference type="NCBI Taxonomy" id="971"/>
    <lineage>
        <taxon>Bacteria</taxon>
        <taxon>Bacillati</taxon>
        <taxon>Bacillota</taxon>
        <taxon>Negativicutes</taxon>
        <taxon>Selenomonadales</taxon>
        <taxon>Selenomonadaceae</taxon>
        <taxon>Selenomonas</taxon>
    </lineage>
</organism>